<feature type="region of interest" description="Disordered" evidence="1">
    <location>
        <begin position="581"/>
        <end position="607"/>
    </location>
</feature>
<feature type="domain" description="Terminase large subunit GpA endonuclease" evidence="3">
    <location>
        <begin position="305"/>
        <end position="574"/>
    </location>
</feature>
<dbReference type="Pfam" id="PF20454">
    <property type="entry name" value="GpA_nuclease"/>
    <property type="match status" value="1"/>
</dbReference>
<dbReference type="RefSeq" id="WP_111524788.1">
    <property type="nucleotide sequence ID" value="NZ_CP032364.1"/>
</dbReference>
<dbReference type="GO" id="GO:0016887">
    <property type="term" value="F:ATP hydrolysis activity"/>
    <property type="evidence" value="ECO:0007669"/>
    <property type="project" value="InterPro"/>
</dbReference>
<sequence length="607" mass="69476">MTSREKTRRLFQKVISETLKPQKQLSVSQWAERYRVLDSNSNLAGKWSNDVTPYLVGIMDAFNDVNIRKIFFCKASQIGGTSAMVNMIMYIIMQTPAPTMIVYPSDDLAKNISNDNLKPAFRLVPEIKKMFKETKSKELELRFTHMPIYLTGAGSPSKLASKPIKYLFFDEIDKMGGATKKEASPYNLALERTKTFRPTEKVFAASTPTIKSNYIWELHDGADEVKHYFVQCPHCGEWIEFVFDQIKFCKDDEKKMSNYERAQTAKYVCQECGCFITDSDKMKMLRSGEWRVVKKRGNGVAAKSVGFWISSLYSVFLKWSDIVEEFLDSYKDPEKLQNFTNSWLGEAWEDTRIATSNKLVLQRQTDLEEFVVPKWARMLVGGVDVQQDSLYFTIRAYGAYTTSQNITHGQVRSFSDIERVMNDTYKREDGVDMVVALCLIDSGYRPDDTYDFCIENRDWAIPVKGSSNPMDSRYRFNRVDKKGYGLQLVVCDGGAFKDSIAVRLQKENGPGSFMVFKDCDENYANQLSSEQKVMVKTTAGNVMRWVPKRSHIDNHYLDCEVYAMCAAEILGVRNLREEGCEETSEDNTKAEDTESDWITGGNKGGWL</sequence>
<dbReference type="Proteomes" id="UP000265562">
    <property type="component" value="Chromosome"/>
</dbReference>
<dbReference type="GO" id="GO:0004519">
    <property type="term" value="F:endonuclease activity"/>
    <property type="evidence" value="ECO:0007669"/>
    <property type="project" value="InterPro"/>
</dbReference>
<dbReference type="KEGG" id="lua:D4A81_09905"/>
<dbReference type="HAMAP" id="MF_04144">
    <property type="entry name" value="TERL_LAMBDA"/>
    <property type="match status" value="1"/>
</dbReference>
<gene>
    <name evidence="4" type="ORF">D4A81_09905</name>
</gene>
<dbReference type="AlphaFoldDB" id="A0A385Q1L7"/>
<evidence type="ECO:0000256" key="1">
    <source>
        <dbReference type="SAM" id="MobiDB-lite"/>
    </source>
</evidence>
<proteinExistence type="inferred from homology"/>
<dbReference type="EMBL" id="CP032364">
    <property type="protein sequence ID" value="AYB00223.1"/>
    <property type="molecule type" value="Genomic_DNA"/>
</dbReference>
<evidence type="ECO:0000313" key="4">
    <source>
        <dbReference type="EMBL" id="AYB00223.1"/>
    </source>
</evidence>
<dbReference type="InterPro" id="IPR027417">
    <property type="entry name" value="P-loop_NTPase"/>
</dbReference>
<evidence type="ECO:0000259" key="2">
    <source>
        <dbReference type="Pfam" id="PF05876"/>
    </source>
</evidence>
<keyword evidence="5" id="KW-1185">Reference proteome</keyword>
<dbReference type="Pfam" id="PF05876">
    <property type="entry name" value="GpA_ATPase"/>
    <property type="match status" value="1"/>
</dbReference>
<protein>
    <submittedName>
        <fullName evidence="4">Phage terminase large subunit family protein</fullName>
    </submittedName>
</protein>
<evidence type="ECO:0000259" key="3">
    <source>
        <dbReference type="Pfam" id="PF20454"/>
    </source>
</evidence>
<dbReference type="GO" id="GO:0005524">
    <property type="term" value="F:ATP binding"/>
    <property type="evidence" value="ECO:0007669"/>
    <property type="project" value="InterPro"/>
</dbReference>
<feature type="domain" description="Phage terminase large subunit GpA ATPase" evidence="2">
    <location>
        <begin position="41"/>
        <end position="290"/>
    </location>
</feature>
<dbReference type="Gene3D" id="3.40.50.300">
    <property type="entry name" value="P-loop containing nucleotide triphosphate hydrolases"/>
    <property type="match status" value="1"/>
</dbReference>
<dbReference type="InterPro" id="IPR046453">
    <property type="entry name" value="GpA_ATPase"/>
</dbReference>
<reference evidence="4 5" key="1">
    <citation type="submission" date="2018-09" db="EMBL/GenBank/DDBJ databases">
        <title>Genome sequencing of Lachnoanaerobaculum umeaense DSM 23576.</title>
        <authorList>
            <person name="Kook J.-K."/>
            <person name="Park S.-N."/>
            <person name="Lim Y.K."/>
        </authorList>
    </citation>
    <scope>NUCLEOTIDE SEQUENCE [LARGE SCALE GENOMIC DNA]</scope>
    <source>
        <strain evidence="5">DSM 23576 \ CCUG 58757</strain>
    </source>
</reference>
<accession>A0A385Q1L7</accession>
<evidence type="ECO:0000313" key="5">
    <source>
        <dbReference type="Proteomes" id="UP000265562"/>
    </source>
</evidence>
<dbReference type="InterPro" id="IPR008866">
    <property type="entry name" value="Phage_lambda_GpA-like"/>
</dbReference>
<dbReference type="OrthoDB" id="5181253at2"/>
<organism evidence="4 5">
    <name type="scientific">Lachnoanaerobaculum umeaense</name>
    <dbReference type="NCBI Taxonomy" id="617123"/>
    <lineage>
        <taxon>Bacteria</taxon>
        <taxon>Bacillati</taxon>
        <taxon>Bacillota</taxon>
        <taxon>Clostridia</taxon>
        <taxon>Lachnospirales</taxon>
        <taxon>Lachnospiraceae</taxon>
        <taxon>Lachnoanaerobaculum</taxon>
    </lineage>
</organism>
<dbReference type="InterPro" id="IPR046454">
    <property type="entry name" value="GpA_endonuclease"/>
</dbReference>
<name>A0A385Q1L7_9FIRM</name>